<feature type="chain" id="PRO_5004603779" description="Vacuolar protein sorting-associated protein 72 homolog" evidence="4">
    <location>
        <begin position="24"/>
        <end position="317"/>
    </location>
</feature>
<evidence type="ECO:0000256" key="3">
    <source>
        <dbReference type="SAM" id="MobiDB-lite"/>
    </source>
</evidence>
<protein>
    <recommendedName>
        <fullName evidence="2">Vacuolar protein sorting-associated protein 72 homolog</fullName>
    </recommendedName>
</protein>
<dbReference type="SMART" id="SM00993">
    <property type="entry name" value="YL1_C"/>
    <property type="match status" value="1"/>
</dbReference>
<dbReference type="Pfam" id="PF05764">
    <property type="entry name" value="YL1"/>
    <property type="match status" value="1"/>
</dbReference>
<reference evidence="6" key="1">
    <citation type="journal article" date="2013" name="Genome Biol. Evol.">
        <title>Punctuated emergences of genetic and phenotypic innovations in eumetazoan, bilaterian, euteleostome, and hominidae ancestors.</title>
        <authorList>
            <person name="Wenger Y."/>
            <person name="Galliot B."/>
        </authorList>
    </citation>
    <scope>NUCLEOTIDE SEQUENCE</scope>
    <source>
        <tissue evidence="6">Whole animals</tissue>
    </source>
</reference>
<feature type="compositionally biased region" description="Acidic residues" evidence="3">
    <location>
        <begin position="87"/>
        <end position="96"/>
    </location>
</feature>
<dbReference type="AlphaFoldDB" id="T2MCD6"/>
<dbReference type="Pfam" id="PF08265">
    <property type="entry name" value="YL1_C"/>
    <property type="match status" value="1"/>
</dbReference>
<evidence type="ECO:0000256" key="2">
    <source>
        <dbReference type="ARBA" id="ARBA00020000"/>
    </source>
</evidence>
<evidence type="ECO:0000259" key="5">
    <source>
        <dbReference type="SMART" id="SM00993"/>
    </source>
</evidence>
<organism evidence="6">
    <name type="scientific">Hydra vulgaris</name>
    <name type="common">Hydra</name>
    <name type="synonym">Hydra attenuata</name>
    <dbReference type="NCBI Taxonomy" id="6087"/>
    <lineage>
        <taxon>Eukaryota</taxon>
        <taxon>Metazoa</taxon>
        <taxon>Cnidaria</taxon>
        <taxon>Hydrozoa</taxon>
        <taxon>Hydroidolina</taxon>
        <taxon>Anthoathecata</taxon>
        <taxon>Aplanulata</taxon>
        <taxon>Hydridae</taxon>
        <taxon>Hydra</taxon>
    </lineage>
</organism>
<evidence type="ECO:0000256" key="1">
    <source>
        <dbReference type="ARBA" id="ARBA00006832"/>
    </source>
</evidence>
<feature type="region of interest" description="Disordered" evidence="3">
    <location>
        <begin position="81"/>
        <end position="105"/>
    </location>
</feature>
<dbReference type="InterPro" id="IPR046757">
    <property type="entry name" value="YL1_N"/>
</dbReference>
<dbReference type="PANTHER" id="PTHR13275:SF4">
    <property type="entry name" value="VACUOLAR PROTEIN SORTING-ASSOCIATED PROTEIN 72 HOMOLOG"/>
    <property type="match status" value="1"/>
</dbReference>
<dbReference type="OrthoDB" id="78296at2759"/>
<feature type="non-terminal residue" evidence="6">
    <location>
        <position position="1"/>
    </location>
</feature>
<evidence type="ECO:0000313" key="6">
    <source>
        <dbReference type="EMBL" id="CDG69918.1"/>
    </source>
</evidence>
<gene>
    <name evidence="6" type="primary">VPS72</name>
</gene>
<sequence length="317" mass="37299">FCIIRYFCVANCLFQLLLIKMAAERSKRCNAGNRMSKLIEEQVEDEDDEFYNTMYGGFNEDDDDGVYEAPEDQEEDFVDSDFSLSEHDDENNESGEDETKKVRKRVKPKVFKQPEVVHVKKPSVKKVNVTATSQEKRERMRLSTLTKSEALCKRQKETVMRNPRQMLTQMRRLTQQELLAEAKITAEKNLASLAQFLKLEEEKKHIKISKVRYQGPIIRYQSVRMPLDETNNEYCSRNFLEFTDTNNFPREYFPNSRKKYPAKSVCIVTGQPAKYKDPLTGLPYANIEAFKYIRQQRKRIHDDLFTKLEAKKKKKIL</sequence>
<evidence type="ECO:0000256" key="4">
    <source>
        <dbReference type="SAM" id="SignalP"/>
    </source>
</evidence>
<dbReference type="GO" id="GO:0005634">
    <property type="term" value="C:nucleus"/>
    <property type="evidence" value="ECO:0007669"/>
    <property type="project" value="TreeGrafter"/>
</dbReference>
<comment type="similarity">
    <text evidence="1">Belongs to the VPS72/YL1 family.</text>
</comment>
<proteinExistence type="evidence at transcript level"/>
<keyword evidence="4" id="KW-0732">Signal</keyword>
<dbReference type="EMBL" id="HAAD01003686">
    <property type="protein sequence ID" value="CDG69918.1"/>
    <property type="molecule type" value="mRNA"/>
</dbReference>
<accession>T2MCD6</accession>
<dbReference type="PANTHER" id="PTHR13275">
    <property type="entry name" value="YL-1 PROTEIN TRANSCRIPTION FACTOR-LIKE 1"/>
    <property type="match status" value="1"/>
</dbReference>
<name>T2MCD6_HYDVU</name>
<feature type="signal peptide" evidence="4">
    <location>
        <begin position="1"/>
        <end position="23"/>
    </location>
</feature>
<feature type="domain" description="Vps72/YL1 C-terminal" evidence="5">
    <location>
        <begin position="264"/>
        <end position="293"/>
    </location>
</feature>
<dbReference type="InterPro" id="IPR013272">
    <property type="entry name" value="Vps72/YL1_C"/>
</dbReference>